<dbReference type="EMBL" id="LBMM01027234">
    <property type="protein sequence ID" value="KMQ82218.1"/>
    <property type="molecule type" value="Genomic_DNA"/>
</dbReference>
<dbReference type="AlphaFoldDB" id="A0A0J7JVG2"/>
<proteinExistence type="predicted"/>
<gene>
    <name evidence="1" type="ORF">RF55_23765</name>
</gene>
<sequence length="112" mass="11168">MLALDCQPRLNGLVTHGSGTIEVRRIGGANGSSPSWATAFDSGGWPGSAKCTRIGCDNAAGSKTLTAAGSALASKACSSRKASCGLVAPAKRCASWTASSARKAGATGRRAR</sequence>
<comment type="caution">
    <text evidence="1">The sequence shown here is derived from an EMBL/GenBank/DDBJ whole genome shotgun (WGS) entry which is preliminary data.</text>
</comment>
<accession>A0A0J7JVG2</accession>
<organism evidence="1 2">
    <name type="scientific">Lasius niger</name>
    <name type="common">Black garden ant</name>
    <dbReference type="NCBI Taxonomy" id="67767"/>
    <lineage>
        <taxon>Eukaryota</taxon>
        <taxon>Metazoa</taxon>
        <taxon>Ecdysozoa</taxon>
        <taxon>Arthropoda</taxon>
        <taxon>Hexapoda</taxon>
        <taxon>Insecta</taxon>
        <taxon>Pterygota</taxon>
        <taxon>Neoptera</taxon>
        <taxon>Endopterygota</taxon>
        <taxon>Hymenoptera</taxon>
        <taxon>Apocrita</taxon>
        <taxon>Aculeata</taxon>
        <taxon>Formicoidea</taxon>
        <taxon>Formicidae</taxon>
        <taxon>Formicinae</taxon>
        <taxon>Lasius</taxon>
        <taxon>Lasius</taxon>
    </lineage>
</organism>
<name>A0A0J7JVG2_LASNI</name>
<dbReference type="Proteomes" id="UP000036403">
    <property type="component" value="Unassembled WGS sequence"/>
</dbReference>
<keyword evidence="2" id="KW-1185">Reference proteome</keyword>
<evidence type="ECO:0000313" key="2">
    <source>
        <dbReference type="Proteomes" id="UP000036403"/>
    </source>
</evidence>
<protein>
    <submittedName>
        <fullName evidence="1">Uncharacterized protein</fullName>
    </submittedName>
</protein>
<dbReference type="PaxDb" id="67767-A0A0J7JVG2"/>
<evidence type="ECO:0000313" key="1">
    <source>
        <dbReference type="EMBL" id="KMQ82218.1"/>
    </source>
</evidence>
<reference evidence="1 2" key="1">
    <citation type="submission" date="2015-04" db="EMBL/GenBank/DDBJ databases">
        <title>Lasius niger genome sequencing.</title>
        <authorList>
            <person name="Konorov E.A."/>
            <person name="Nikitin M.A."/>
            <person name="Kirill M.V."/>
            <person name="Chang P."/>
        </authorList>
    </citation>
    <scope>NUCLEOTIDE SEQUENCE [LARGE SCALE GENOMIC DNA]</scope>
    <source>
        <tissue evidence="1">Whole</tissue>
    </source>
</reference>